<name>A0A8S5SRR3_9CAUD</name>
<feature type="region of interest" description="Disordered" evidence="1">
    <location>
        <begin position="1"/>
        <end position="29"/>
    </location>
</feature>
<evidence type="ECO:0000313" key="2">
    <source>
        <dbReference type="EMBL" id="DAF53638.1"/>
    </source>
</evidence>
<protein>
    <submittedName>
        <fullName evidence="2">Uncharacterized protein</fullName>
    </submittedName>
</protein>
<organism evidence="2">
    <name type="scientific">Siphoviridae sp. ctRIT4</name>
    <dbReference type="NCBI Taxonomy" id="2827869"/>
    <lineage>
        <taxon>Viruses</taxon>
        <taxon>Duplodnaviria</taxon>
        <taxon>Heunggongvirae</taxon>
        <taxon>Uroviricota</taxon>
        <taxon>Caudoviricetes</taxon>
    </lineage>
</organism>
<proteinExistence type="predicted"/>
<sequence length="29" mass="3231">MTAIRTTTMPAIPTALSPDSISRWRQPCK</sequence>
<reference evidence="2" key="1">
    <citation type="journal article" date="2021" name="Proc. Natl. Acad. Sci. U.S.A.">
        <title>A Catalog of Tens of Thousands of Viruses from Human Metagenomes Reveals Hidden Associations with Chronic Diseases.</title>
        <authorList>
            <person name="Tisza M.J."/>
            <person name="Buck C.B."/>
        </authorList>
    </citation>
    <scope>NUCLEOTIDE SEQUENCE</scope>
    <source>
        <strain evidence="2">CtRIT4</strain>
    </source>
</reference>
<evidence type="ECO:0000256" key="1">
    <source>
        <dbReference type="SAM" id="MobiDB-lite"/>
    </source>
</evidence>
<dbReference type="EMBL" id="BK032660">
    <property type="protein sequence ID" value="DAF53638.1"/>
    <property type="molecule type" value="Genomic_DNA"/>
</dbReference>
<accession>A0A8S5SRR3</accession>